<dbReference type="PANTHER" id="PTHR42685:SF22">
    <property type="entry name" value="CONDITIONED MEDIUM FACTOR RECEPTOR 1"/>
    <property type="match status" value="1"/>
</dbReference>
<reference evidence="3" key="1">
    <citation type="journal article" date="2019" name="Int. J. Syst. Evol. Microbiol.">
        <title>The Global Catalogue of Microorganisms (GCM) 10K type strain sequencing project: providing services to taxonomists for standard genome sequencing and annotation.</title>
        <authorList>
            <consortium name="The Broad Institute Genomics Platform"/>
            <consortium name="The Broad Institute Genome Sequencing Center for Infectious Disease"/>
            <person name="Wu L."/>
            <person name="Ma J."/>
        </authorList>
    </citation>
    <scope>NUCLEOTIDE SEQUENCE [LARGE SCALE GENOMIC DNA]</scope>
    <source>
        <strain evidence="3">JCM 10425</strain>
    </source>
</reference>
<sequence length="387" mass="40408">MSLNVPLYSRPLYSAYDVVVVGARVAGASAALLLARAGLSVLVLDRGQYGLDTLSTHALMRGGVGRLARWGVLPALWAAGTPPVPSVTFHYGDDAVSVPVRPGGGVDALCAPRRTVLDPALVDAAVRAGAEVRYGFEVTALDVDVEGRVTGVRARSRRGPEVAVRAGLVVGADGVRSAVARLAGAVVVHQARDAGAYVYGYWSGVEPAGYEWAYRPSVAAGFIPTNDGRVCVFTGASPARVGRGGRAVFDALLAEASPGLAARVAAGTPHGIVRTFPGRPGYLRRAWGPGWALVGDAGSWKDPIGTSGLSDALRDAELLADAVVADAFGDYEAERDRLTRPLLDLADRVAGYRWDATEIRGLVRAMSDAMREDVSGRAASPENAGRR</sequence>
<organism evidence="2 3">
    <name type="scientific">Cryptosporangium japonicum</name>
    <dbReference type="NCBI Taxonomy" id="80872"/>
    <lineage>
        <taxon>Bacteria</taxon>
        <taxon>Bacillati</taxon>
        <taxon>Actinomycetota</taxon>
        <taxon>Actinomycetes</taxon>
        <taxon>Cryptosporangiales</taxon>
        <taxon>Cryptosporangiaceae</taxon>
        <taxon>Cryptosporangium</taxon>
    </lineage>
</organism>
<dbReference type="Gene3D" id="3.50.50.60">
    <property type="entry name" value="FAD/NAD(P)-binding domain"/>
    <property type="match status" value="1"/>
</dbReference>
<evidence type="ECO:0000313" key="3">
    <source>
        <dbReference type="Proteomes" id="UP001500967"/>
    </source>
</evidence>
<keyword evidence="3" id="KW-1185">Reference proteome</keyword>
<dbReference type="InterPro" id="IPR002938">
    <property type="entry name" value="FAD-bd"/>
</dbReference>
<dbReference type="SUPFAM" id="SSF51905">
    <property type="entry name" value="FAD/NAD(P)-binding domain"/>
    <property type="match status" value="1"/>
</dbReference>
<gene>
    <name evidence="2" type="ORF">GCM10009539_42310</name>
</gene>
<dbReference type="InterPro" id="IPR036188">
    <property type="entry name" value="FAD/NAD-bd_sf"/>
</dbReference>
<dbReference type="Pfam" id="PF01494">
    <property type="entry name" value="FAD_binding_3"/>
    <property type="match status" value="1"/>
</dbReference>
<dbReference type="RefSeq" id="WP_344650597.1">
    <property type="nucleotide sequence ID" value="NZ_BAAAGX010000016.1"/>
</dbReference>
<name>A0ABP3E847_9ACTN</name>
<dbReference type="Proteomes" id="UP001500967">
    <property type="component" value="Unassembled WGS sequence"/>
</dbReference>
<dbReference type="EMBL" id="BAAAGX010000016">
    <property type="protein sequence ID" value="GAA0252674.1"/>
    <property type="molecule type" value="Genomic_DNA"/>
</dbReference>
<evidence type="ECO:0000313" key="2">
    <source>
        <dbReference type="EMBL" id="GAA0252674.1"/>
    </source>
</evidence>
<dbReference type="PRINTS" id="PR00420">
    <property type="entry name" value="RNGMNOXGNASE"/>
</dbReference>
<accession>A0ABP3E847</accession>
<proteinExistence type="predicted"/>
<feature type="domain" description="FAD-binding" evidence="1">
    <location>
        <begin position="16"/>
        <end position="323"/>
    </location>
</feature>
<comment type="caution">
    <text evidence="2">The sequence shown here is derived from an EMBL/GenBank/DDBJ whole genome shotgun (WGS) entry which is preliminary data.</text>
</comment>
<dbReference type="PANTHER" id="PTHR42685">
    <property type="entry name" value="GERANYLGERANYL DIPHOSPHATE REDUCTASE"/>
    <property type="match status" value="1"/>
</dbReference>
<evidence type="ECO:0000259" key="1">
    <source>
        <dbReference type="Pfam" id="PF01494"/>
    </source>
</evidence>
<protein>
    <recommendedName>
        <fullName evidence="1">FAD-binding domain-containing protein</fullName>
    </recommendedName>
</protein>
<dbReference type="InterPro" id="IPR050407">
    <property type="entry name" value="Geranylgeranyl_reductase"/>
</dbReference>